<evidence type="ECO:0000256" key="18">
    <source>
        <dbReference type="SAM" id="MobiDB-lite"/>
    </source>
</evidence>
<dbReference type="PANTHER" id="PTHR46426">
    <property type="entry name" value="PROTEIN DISULFIDE-ISOMERASE TMX3"/>
    <property type="match status" value="1"/>
</dbReference>
<feature type="domain" description="Thioredoxin" evidence="21">
    <location>
        <begin position="21"/>
        <end position="138"/>
    </location>
</feature>
<dbReference type="Ensembl" id="ENSSTUT00000085433.1">
    <property type="protein sequence ID" value="ENSSTUP00000080247.1"/>
    <property type="gene ID" value="ENSSTUG00000035412.1"/>
</dbReference>
<feature type="signal peptide" evidence="20">
    <location>
        <begin position="1"/>
        <end position="32"/>
    </location>
</feature>
<dbReference type="Pfam" id="PF13848">
    <property type="entry name" value="Thioredoxin_6"/>
    <property type="match status" value="1"/>
</dbReference>
<evidence type="ECO:0000256" key="6">
    <source>
        <dbReference type="ARBA" id="ARBA00022729"/>
    </source>
</evidence>
<dbReference type="GO" id="GO:0003756">
    <property type="term" value="F:protein disulfide isomerase activity"/>
    <property type="evidence" value="ECO:0007669"/>
    <property type="project" value="UniProtKB-EC"/>
</dbReference>
<dbReference type="InterPro" id="IPR013766">
    <property type="entry name" value="Thioredoxin_domain"/>
</dbReference>
<keyword evidence="23" id="KW-1185">Reference proteome</keyword>
<keyword evidence="13" id="KW-0676">Redox-active center</keyword>
<keyword evidence="11" id="KW-0325">Glycoprotein</keyword>
<evidence type="ECO:0000256" key="1">
    <source>
        <dbReference type="ARBA" id="ARBA00001182"/>
    </source>
</evidence>
<keyword evidence="5 19" id="KW-0812">Transmembrane</keyword>
<organism evidence="22 23">
    <name type="scientific">Salmo trutta</name>
    <name type="common">Brown trout</name>
    <dbReference type="NCBI Taxonomy" id="8032"/>
    <lineage>
        <taxon>Eukaryota</taxon>
        <taxon>Metazoa</taxon>
        <taxon>Chordata</taxon>
        <taxon>Craniata</taxon>
        <taxon>Vertebrata</taxon>
        <taxon>Euteleostomi</taxon>
        <taxon>Actinopterygii</taxon>
        <taxon>Neopterygii</taxon>
        <taxon>Teleostei</taxon>
        <taxon>Protacanthopterygii</taxon>
        <taxon>Salmoniformes</taxon>
        <taxon>Salmonidae</taxon>
        <taxon>Salmoninae</taxon>
        <taxon>Salmo</taxon>
    </lineage>
</organism>
<evidence type="ECO:0000256" key="7">
    <source>
        <dbReference type="ARBA" id="ARBA00022824"/>
    </source>
</evidence>
<keyword evidence="8 19" id="KW-1133">Transmembrane helix</keyword>
<proteinExistence type="inferred from homology"/>
<dbReference type="OMA" id="CRTLIGT"/>
<evidence type="ECO:0000256" key="10">
    <source>
        <dbReference type="ARBA" id="ARBA00023157"/>
    </source>
</evidence>
<keyword evidence="7" id="KW-0256">Endoplasmic reticulum</keyword>
<reference evidence="22" key="1">
    <citation type="submission" date="2025-08" db="UniProtKB">
        <authorList>
            <consortium name="Ensembl"/>
        </authorList>
    </citation>
    <scope>IDENTIFICATION</scope>
</reference>
<dbReference type="SUPFAM" id="SSF52833">
    <property type="entry name" value="Thioredoxin-like"/>
    <property type="match status" value="1"/>
</dbReference>
<feature type="compositionally biased region" description="Basic and acidic residues" evidence="18">
    <location>
        <begin position="426"/>
        <end position="457"/>
    </location>
</feature>
<evidence type="ECO:0000256" key="2">
    <source>
        <dbReference type="ARBA" id="ARBA00004389"/>
    </source>
</evidence>
<dbReference type="EC" id="5.3.4.1" evidence="4"/>
<evidence type="ECO:0000256" key="11">
    <source>
        <dbReference type="ARBA" id="ARBA00023180"/>
    </source>
</evidence>
<sequence length="457" mass="51613">MNHCVKTMENKKFVVLCTVSLTFLLSIATVSAFVEELDDTFKDTRMPDEIWLIQFYAPWCTYCKQLDPVWYEIGAELKSMGSPVNVGKVDATAHTNFAKEFRVGGYPAIKLLKDDLKYNYRGPRTKDGIMGFADRVSGPVVRALPSQQLFQNVMSRHDVLFVYVGGPSDLKEKYISVAKELIVHTYFFSAARNILPKAVTLKEYPAVAVFKDGTYFLYEEQHDGDLASWINSERFLNYLQIDSYTLYEMGDTSKLVALAIVDERNPTEESIRYKTMVERVATEYKDLYSKEFQFGHMDGNEYINGLIMEELAMPSIIVLNVSNDGYFLPPNKVETKEQLVKFIDGVSKGRIKSQGGNGYYQCFIRIAFNTKTTVTNIFTNAPLLGAFLVVVFGGGGSAICYGLCMAWRSMRNTEAMSDTEDEEPITGERMEPKQLKGPGEDKKTETKAKNPAEKKAD</sequence>
<evidence type="ECO:0000256" key="13">
    <source>
        <dbReference type="ARBA" id="ARBA00023284"/>
    </source>
</evidence>
<gene>
    <name evidence="22" type="primary">TMX3</name>
    <name evidence="22" type="synonym">LOC115156582</name>
</gene>
<evidence type="ECO:0000313" key="22">
    <source>
        <dbReference type="Ensembl" id="ENSSTUP00000080247.1"/>
    </source>
</evidence>
<evidence type="ECO:0000256" key="19">
    <source>
        <dbReference type="SAM" id="Phobius"/>
    </source>
</evidence>
<reference evidence="22" key="2">
    <citation type="submission" date="2025-09" db="UniProtKB">
        <authorList>
            <consortium name="Ensembl"/>
        </authorList>
    </citation>
    <scope>IDENTIFICATION</scope>
</reference>
<evidence type="ECO:0000256" key="9">
    <source>
        <dbReference type="ARBA" id="ARBA00023136"/>
    </source>
</evidence>
<keyword evidence="9 19" id="KW-0472">Membrane</keyword>
<dbReference type="GO" id="GO:0005789">
    <property type="term" value="C:endoplasmic reticulum membrane"/>
    <property type="evidence" value="ECO:0007669"/>
    <property type="project" value="UniProtKB-SubCell"/>
</dbReference>
<dbReference type="PANTHER" id="PTHR46426:SF1">
    <property type="entry name" value="PROTEIN DISULFIDE-ISOMERASE TMX3"/>
    <property type="match status" value="1"/>
</dbReference>
<dbReference type="KEGG" id="stru:115156582"/>
<dbReference type="PROSITE" id="PS51352">
    <property type="entry name" value="THIOREDOXIN_2"/>
    <property type="match status" value="1"/>
</dbReference>
<dbReference type="FunFam" id="3.40.30.10:FF:000121">
    <property type="entry name" value="protein disulfide-isomerase TMX3 isoform X1"/>
    <property type="match status" value="1"/>
</dbReference>
<comment type="subcellular location">
    <subcellularLocation>
        <location evidence="2">Endoplasmic reticulum membrane</location>
        <topology evidence="2">Single-pass membrane protein</topology>
    </subcellularLocation>
</comment>
<accession>A0A674C9E7</accession>
<dbReference type="FunFam" id="3.40.30.10:FF:000115">
    <property type="entry name" value="protein disulfide-isomerase TMX3 isoform X1"/>
    <property type="match status" value="1"/>
</dbReference>
<dbReference type="GO" id="GO:0009986">
    <property type="term" value="C:cell surface"/>
    <property type="evidence" value="ECO:0007669"/>
    <property type="project" value="TreeGrafter"/>
</dbReference>
<dbReference type="PROSITE" id="PS00194">
    <property type="entry name" value="THIOREDOXIN_1"/>
    <property type="match status" value="1"/>
</dbReference>
<dbReference type="GeneTree" id="ENSGT00930000151022"/>
<comment type="catalytic activity">
    <reaction evidence="1">
        <text>Catalyzes the rearrangement of -S-S- bonds in proteins.</text>
        <dbReference type="EC" id="5.3.4.1"/>
    </reaction>
</comment>
<keyword evidence="6 20" id="KW-0732">Signal</keyword>
<evidence type="ECO:0000256" key="14">
    <source>
        <dbReference type="ARBA" id="ARBA00045246"/>
    </source>
</evidence>
<dbReference type="Proteomes" id="UP000472277">
    <property type="component" value="Chromosome 21"/>
</dbReference>
<feature type="transmembrane region" description="Helical" evidence="19">
    <location>
        <begin position="383"/>
        <end position="407"/>
    </location>
</feature>
<name>A0A674C9E7_SALTR</name>
<dbReference type="InParanoid" id="A0A674C9E7"/>
<evidence type="ECO:0000256" key="3">
    <source>
        <dbReference type="ARBA" id="ARBA00006347"/>
    </source>
</evidence>
<evidence type="ECO:0000256" key="5">
    <source>
        <dbReference type="ARBA" id="ARBA00022692"/>
    </source>
</evidence>
<keyword evidence="10" id="KW-1015">Disulfide bond</keyword>
<dbReference type="InterPro" id="IPR052250">
    <property type="entry name" value="PDI_TMX3"/>
</dbReference>
<dbReference type="Gene3D" id="3.40.30.10">
    <property type="entry name" value="Glutaredoxin"/>
    <property type="match status" value="2"/>
</dbReference>
<evidence type="ECO:0000256" key="15">
    <source>
        <dbReference type="ARBA" id="ARBA00067400"/>
    </source>
</evidence>
<evidence type="ECO:0000256" key="20">
    <source>
        <dbReference type="SAM" id="SignalP"/>
    </source>
</evidence>
<dbReference type="Pfam" id="PF00085">
    <property type="entry name" value="Thioredoxin"/>
    <property type="match status" value="1"/>
</dbReference>
<evidence type="ECO:0000313" key="23">
    <source>
        <dbReference type="Proteomes" id="UP000472277"/>
    </source>
</evidence>
<evidence type="ECO:0000259" key="21">
    <source>
        <dbReference type="PROSITE" id="PS51352"/>
    </source>
</evidence>
<evidence type="ECO:0000256" key="8">
    <source>
        <dbReference type="ARBA" id="ARBA00022989"/>
    </source>
</evidence>
<comment type="function">
    <text evidence="14">Probable disulfide isomerase, which participates in the folding of proteins containing disulfide bonds. May act as a dithiol oxidase. Acts as a regulator of endoplasmic reticulum-mitochondria contact sites via its ability to regulate redox signals.</text>
</comment>
<dbReference type="InterPro" id="IPR036249">
    <property type="entry name" value="Thioredoxin-like_sf"/>
</dbReference>
<protein>
    <recommendedName>
        <fullName evidence="15">Protein disulfide-isomerase TMX3</fullName>
        <ecNumber evidence="4">5.3.4.1</ecNumber>
    </recommendedName>
    <alternativeName>
        <fullName evidence="16">Thioredoxin domain-containing protein 10</fullName>
    </alternativeName>
    <alternativeName>
        <fullName evidence="17">Thioredoxin-related transmembrane protein 3</fullName>
    </alternativeName>
</protein>
<feature type="chain" id="PRO_5025496990" description="Protein disulfide-isomerase TMX3" evidence="20">
    <location>
        <begin position="33"/>
        <end position="457"/>
    </location>
</feature>
<evidence type="ECO:0000256" key="12">
    <source>
        <dbReference type="ARBA" id="ARBA00023235"/>
    </source>
</evidence>
<dbReference type="OrthoDB" id="74910at2759"/>
<keyword evidence="12" id="KW-0413">Isomerase</keyword>
<feature type="region of interest" description="Disordered" evidence="18">
    <location>
        <begin position="415"/>
        <end position="457"/>
    </location>
</feature>
<dbReference type="AlphaFoldDB" id="A0A674C9E7"/>
<evidence type="ECO:0000256" key="16">
    <source>
        <dbReference type="ARBA" id="ARBA00078921"/>
    </source>
</evidence>
<evidence type="ECO:0000256" key="17">
    <source>
        <dbReference type="ARBA" id="ARBA00082271"/>
    </source>
</evidence>
<evidence type="ECO:0000256" key="4">
    <source>
        <dbReference type="ARBA" id="ARBA00012723"/>
    </source>
</evidence>
<comment type="similarity">
    <text evidence="3">Belongs to the protein disulfide isomerase family.</text>
</comment>
<dbReference type="InterPro" id="IPR017937">
    <property type="entry name" value="Thioredoxin_CS"/>
</dbReference>